<gene>
    <name evidence="11" type="ORF">PCANC_23849</name>
</gene>
<evidence type="ECO:0000256" key="3">
    <source>
        <dbReference type="ARBA" id="ARBA00022475"/>
    </source>
</evidence>
<feature type="transmembrane region" description="Helical" evidence="10">
    <location>
        <begin position="218"/>
        <end position="244"/>
    </location>
</feature>
<comment type="subcellular location">
    <subcellularLocation>
        <location evidence="2">Cell membrane</location>
        <topology evidence="2">Multi-pass membrane protein</topology>
    </subcellularLocation>
</comment>
<keyword evidence="5 10" id="KW-1133">Transmembrane helix</keyword>
<comment type="function">
    <text evidence="1">Fluoride channel required for the rapid expulsion of cytoplasmic fluoride.</text>
</comment>
<evidence type="ECO:0000256" key="1">
    <source>
        <dbReference type="ARBA" id="ARBA00002598"/>
    </source>
</evidence>
<comment type="similarity">
    <text evidence="7">Belongs to the fluoride channel Fluc/FEX (TC 1.A.43) family.</text>
</comment>
<dbReference type="EMBL" id="PGCJ01001320">
    <property type="protein sequence ID" value="PLW06394.1"/>
    <property type="molecule type" value="Genomic_DNA"/>
</dbReference>
<comment type="catalytic activity">
    <reaction evidence="8">
        <text>fluoride(in) = fluoride(out)</text>
        <dbReference type="Rhea" id="RHEA:76159"/>
        <dbReference type="ChEBI" id="CHEBI:17051"/>
    </reaction>
    <physiologicalReaction direction="left-to-right" evidence="8">
        <dbReference type="Rhea" id="RHEA:76160"/>
    </physiologicalReaction>
</comment>
<organism evidence="11 12">
    <name type="scientific">Puccinia coronata f. sp. avenae</name>
    <dbReference type="NCBI Taxonomy" id="200324"/>
    <lineage>
        <taxon>Eukaryota</taxon>
        <taxon>Fungi</taxon>
        <taxon>Dikarya</taxon>
        <taxon>Basidiomycota</taxon>
        <taxon>Pucciniomycotina</taxon>
        <taxon>Pucciniomycetes</taxon>
        <taxon>Pucciniales</taxon>
        <taxon>Pucciniaceae</taxon>
        <taxon>Puccinia</taxon>
    </lineage>
</organism>
<evidence type="ECO:0000256" key="5">
    <source>
        <dbReference type="ARBA" id="ARBA00022989"/>
    </source>
</evidence>
<feature type="transmembrane region" description="Helical" evidence="10">
    <location>
        <begin position="158"/>
        <end position="179"/>
    </location>
</feature>
<keyword evidence="3" id="KW-1003">Cell membrane</keyword>
<dbReference type="PANTHER" id="PTHR28259">
    <property type="entry name" value="FLUORIDE EXPORT PROTEIN 1-RELATED"/>
    <property type="match status" value="1"/>
</dbReference>
<dbReference type="PANTHER" id="PTHR28259:SF1">
    <property type="entry name" value="FLUORIDE EXPORT PROTEIN 1-RELATED"/>
    <property type="match status" value="1"/>
</dbReference>
<evidence type="ECO:0000256" key="6">
    <source>
        <dbReference type="ARBA" id="ARBA00023136"/>
    </source>
</evidence>
<evidence type="ECO:0000313" key="12">
    <source>
        <dbReference type="Proteomes" id="UP000235388"/>
    </source>
</evidence>
<evidence type="ECO:0000256" key="9">
    <source>
        <dbReference type="SAM" id="MobiDB-lite"/>
    </source>
</evidence>
<feature type="region of interest" description="Disordered" evidence="9">
    <location>
        <begin position="105"/>
        <end position="138"/>
    </location>
</feature>
<keyword evidence="4 10" id="KW-0812">Transmembrane</keyword>
<dbReference type="GO" id="GO:0005886">
    <property type="term" value="C:plasma membrane"/>
    <property type="evidence" value="ECO:0007669"/>
    <property type="project" value="UniProtKB-SubCell"/>
</dbReference>
<evidence type="ECO:0000256" key="2">
    <source>
        <dbReference type="ARBA" id="ARBA00004651"/>
    </source>
</evidence>
<proteinExistence type="inferred from homology"/>
<evidence type="ECO:0000313" key="11">
    <source>
        <dbReference type="EMBL" id="PLW06394.1"/>
    </source>
</evidence>
<feature type="transmembrane region" description="Helical" evidence="10">
    <location>
        <begin position="321"/>
        <end position="343"/>
    </location>
</feature>
<keyword evidence="12" id="KW-1185">Reference proteome</keyword>
<evidence type="ECO:0008006" key="13">
    <source>
        <dbReference type="Google" id="ProtNLM"/>
    </source>
</evidence>
<sequence length="483" mass="53316">MDWLACMGRCGCPLGLGPVFGPALSSEFYGKQTLTLNESFEPQDSPTRHTLRLSLVPMVILVAERTSTSPATHYLSEDHVVFEIHPRSEDQELIPEELVARDPVATSARLINPPNPGKDDPAEIDSHGGDNASHTRHPSKVVNDVSQQPSFAHQAQTISILMLSAIWGLLTRLGITAIGNFNGQSVFSLLLVQVVGCIVMGTSVALQPRFNKIHSLLYFGMTTGYCGSVTTFSSWMLQVFQAFSNTSRFSRGRFSDFLDGLNETYVTVGLCLFALQTGLVFGSCMDNVVPSIARRHPLISVSTRISRSASYWTLKKTPSMVIIMVMGPLTWLGSLFLFVWGPVRWRGPVSYSMVIAPTGTILRYYLAKLNQRPLSINHGFPTGTYLANVIATALLALFSALQYSSAARAHPEYCAGLQGLRDGFCGCLSTISTFFLELHRAGSNRNTFRYALVSWLSGQLLCLLLFGIYFWIRDPQEHCHFPQ</sequence>
<dbReference type="Proteomes" id="UP000235388">
    <property type="component" value="Unassembled WGS sequence"/>
</dbReference>
<feature type="transmembrane region" description="Helical" evidence="10">
    <location>
        <begin position="450"/>
        <end position="472"/>
    </location>
</feature>
<accession>A0A2N5RZL6</accession>
<feature type="transmembrane region" description="Helical" evidence="10">
    <location>
        <begin position="379"/>
        <end position="400"/>
    </location>
</feature>
<comment type="caution">
    <text evidence="11">The sequence shown here is derived from an EMBL/GenBank/DDBJ whole genome shotgun (WGS) entry which is preliminary data.</text>
</comment>
<dbReference type="OrthoDB" id="409792at2759"/>
<keyword evidence="6 10" id="KW-0472">Membrane</keyword>
<reference evidence="11 12" key="1">
    <citation type="submission" date="2017-11" db="EMBL/GenBank/DDBJ databases">
        <title>De novo assembly and phasing of dikaryotic genomes from two isolates of Puccinia coronata f. sp. avenae, the causal agent of oat crown rust.</title>
        <authorList>
            <person name="Miller M.E."/>
            <person name="Zhang Y."/>
            <person name="Omidvar V."/>
            <person name="Sperschneider J."/>
            <person name="Schwessinger B."/>
            <person name="Raley C."/>
            <person name="Palmer J.M."/>
            <person name="Garnica D."/>
            <person name="Upadhyaya N."/>
            <person name="Rathjen J."/>
            <person name="Taylor J.M."/>
            <person name="Park R.F."/>
            <person name="Dodds P.N."/>
            <person name="Hirsch C.D."/>
            <person name="Kianian S.F."/>
            <person name="Figueroa M."/>
        </authorList>
    </citation>
    <scope>NUCLEOTIDE SEQUENCE [LARGE SCALE GENOMIC DNA]</scope>
    <source>
        <strain evidence="11">12NC29</strain>
    </source>
</reference>
<evidence type="ECO:0000256" key="4">
    <source>
        <dbReference type="ARBA" id="ARBA00022692"/>
    </source>
</evidence>
<evidence type="ECO:0000256" key="10">
    <source>
        <dbReference type="SAM" id="Phobius"/>
    </source>
</evidence>
<dbReference type="InterPro" id="IPR003691">
    <property type="entry name" value="FluC"/>
</dbReference>
<feature type="transmembrane region" description="Helical" evidence="10">
    <location>
        <begin position="264"/>
        <end position="285"/>
    </location>
</feature>
<evidence type="ECO:0000256" key="8">
    <source>
        <dbReference type="ARBA" id="ARBA00035585"/>
    </source>
</evidence>
<protein>
    <recommendedName>
        <fullName evidence="13">Fluoride ion transporter CrcB</fullName>
    </recommendedName>
</protein>
<dbReference type="Pfam" id="PF02537">
    <property type="entry name" value="CRCB"/>
    <property type="match status" value="2"/>
</dbReference>
<dbReference type="AlphaFoldDB" id="A0A2N5RZL6"/>
<feature type="compositionally biased region" description="Basic and acidic residues" evidence="9">
    <location>
        <begin position="117"/>
        <end position="128"/>
    </location>
</feature>
<dbReference type="GO" id="GO:1903425">
    <property type="term" value="F:fluoride transmembrane transporter activity"/>
    <property type="evidence" value="ECO:0007669"/>
    <property type="project" value="TreeGrafter"/>
</dbReference>
<dbReference type="STRING" id="200324.A0A2N5RZL6"/>
<name>A0A2N5RZL6_9BASI</name>
<feature type="transmembrane region" description="Helical" evidence="10">
    <location>
        <begin position="185"/>
        <end position="206"/>
    </location>
</feature>
<evidence type="ECO:0000256" key="7">
    <source>
        <dbReference type="ARBA" id="ARBA00035120"/>
    </source>
</evidence>